<evidence type="ECO:0000313" key="3">
    <source>
        <dbReference type="Proteomes" id="UP000290289"/>
    </source>
</evidence>
<reference evidence="2 3" key="1">
    <citation type="submission" date="2018-10" db="EMBL/GenBank/DDBJ databases">
        <title>A high-quality apple genome assembly.</title>
        <authorList>
            <person name="Hu J."/>
        </authorList>
    </citation>
    <scope>NUCLEOTIDE SEQUENCE [LARGE SCALE GENOMIC DNA]</scope>
    <source>
        <strain evidence="3">cv. HFTH1</strain>
        <tissue evidence="2">Young leaf</tissue>
    </source>
</reference>
<feature type="chain" id="PRO_5019829683" description="Secreted protein" evidence="1">
    <location>
        <begin position="19"/>
        <end position="112"/>
    </location>
</feature>
<keyword evidence="3" id="KW-1185">Reference proteome</keyword>
<protein>
    <recommendedName>
        <fullName evidence="4">Secreted protein</fullName>
    </recommendedName>
</protein>
<evidence type="ECO:0008006" key="4">
    <source>
        <dbReference type="Google" id="ProtNLM"/>
    </source>
</evidence>
<feature type="signal peptide" evidence="1">
    <location>
        <begin position="1"/>
        <end position="18"/>
    </location>
</feature>
<evidence type="ECO:0000256" key="1">
    <source>
        <dbReference type="SAM" id="SignalP"/>
    </source>
</evidence>
<accession>A0A498I9H9</accession>
<comment type="caution">
    <text evidence="2">The sequence shown here is derived from an EMBL/GenBank/DDBJ whole genome shotgun (WGS) entry which is preliminary data.</text>
</comment>
<keyword evidence="1" id="KW-0732">Signal</keyword>
<dbReference type="AlphaFoldDB" id="A0A498I9H9"/>
<name>A0A498I9H9_MALDO</name>
<dbReference type="Proteomes" id="UP000290289">
    <property type="component" value="Chromosome 13"/>
</dbReference>
<sequence length="112" mass="12114">MCLLLCFTMGFACLELVAVSLLSCGAVEKIAAGLHCVVPFGHSLSSVVTLPSNARNYLPVVFFKCFKSHKITILAKESDSQDRGTTLKLCVLFTSPKSLVLPSKDNLIHIKS</sequence>
<proteinExistence type="predicted"/>
<dbReference type="EMBL" id="RDQH01000339">
    <property type="protein sequence ID" value="RXH78647.1"/>
    <property type="molecule type" value="Genomic_DNA"/>
</dbReference>
<evidence type="ECO:0000313" key="2">
    <source>
        <dbReference type="EMBL" id="RXH78647.1"/>
    </source>
</evidence>
<organism evidence="2 3">
    <name type="scientific">Malus domestica</name>
    <name type="common">Apple</name>
    <name type="synonym">Pyrus malus</name>
    <dbReference type="NCBI Taxonomy" id="3750"/>
    <lineage>
        <taxon>Eukaryota</taxon>
        <taxon>Viridiplantae</taxon>
        <taxon>Streptophyta</taxon>
        <taxon>Embryophyta</taxon>
        <taxon>Tracheophyta</taxon>
        <taxon>Spermatophyta</taxon>
        <taxon>Magnoliopsida</taxon>
        <taxon>eudicotyledons</taxon>
        <taxon>Gunneridae</taxon>
        <taxon>Pentapetalae</taxon>
        <taxon>rosids</taxon>
        <taxon>fabids</taxon>
        <taxon>Rosales</taxon>
        <taxon>Rosaceae</taxon>
        <taxon>Amygdaloideae</taxon>
        <taxon>Maleae</taxon>
        <taxon>Malus</taxon>
    </lineage>
</organism>
<gene>
    <name evidence="2" type="ORF">DVH24_002165</name>
</gene>